<dbReference type="EMBL" id="CH477481">
    <property type="protein sequence ID" value="EAT40221.1"/>
    <property type="molecule type" value="Genomic_DNA"/>
</dbReference>
<accession>Q16ZY2</accession>
<proteinExistence type="predicted"/>
<evidence type="ECO:0000313" key="1">
    <source>
        <dbReference type="EMBL" id="EAT40221.1"/>
    </source>
</evidence>
<evidence type="ECO:0000313" key="2">
    <source>
        <dbReference type="Proteomes" id="UP000682892"/>
    </source>
</evidence>
<protein>
    <submittedName>
        <fullName evidence="1">AAEL008033-PA</fullName>
    </submittedName>
</protein>
<dbReference type="HOGENOM" id="CLU_2729414_0_0_1"/>
<dbReference type="AlphaFoldDB" id="Q16ZY2"/>
<organism evidence="1 2">
    <name type="scientific">Aedes aegypti</name>
    <name type="common">Yellowfever mosquito</name>
    <name type="synonym">Culex aegypti</name>
    <dbReference type="NCBI Taxonomy" id="7159"/>
    <lineage>
        <taxon>Eukaryota</taxon>
        <taxon>Metazoa</taxon>
        <taxon>Ecdysozoa</taxon>
        <taxon>Arthropoda</taxon>
        <taxon>Hexapoda</taxon>
        <taxon>Insecta</taxon>
        <taxon>Pterygota</taxon>
        <taxon>Neoptera</taxon>
        <taxon>Endopterygota</taxon>
        <taxon>Diptera</taxon>
        <taxon>Nematocera</taxon>
        <taxon>Culicoidea</taxon>
        <taxon>Culicidae</taxon>
        <taxon>Culicinae</taxon>
        <taxon>Aedini</taxon>
        <taxon>Aedes</taxon>
        <taxon>Stegomyia</taxon>
    </lineage>
</organism>
<feature type="non-terminal residue" evidence="1">
    <location>
        <position position="1"/>
    </location>
</feature>
<reference evidence="1" key="3">
    <citation type="submission" date="2012-09" db="EMBL/GenBank/DDBJ databases">
        <authorList>
            <consortium name="VectorBase"/>
        </authorList>
    </citation>
    <scope>NUCLEOTIDE SEQUENCE</scope>
    <source>
        <strain evidence="1">Liverpool</strain>
    </source>
</reference>
<reference evidence="1" key="1">
    <citation type="submission" date="2005-10" db="EMBL/GenBank/DDBJ databases">
        <authorList>
            <person name="Loftus B.J."/>
            <person name="Nene V.M."/>
            <person name="Hannick L.I."/>
            <person name="Bidwell S."/>
            <person name="Haas B."/>
            <person name="Amedeo P."/>
            <person name="Orvis J."/>
            <person name="Wortman J.R."/>
            <person name="White O.R."/>
            <person name="Salzberg S."/>
            <person name="Shumway M."/>
            <person name="Koo H."/>
            <person name="Zhao Y."/>
            <person name="Holmes M."/>
            <person name="Miller J."/>
            <person name="Schatz M."/>
            <person name="Pop M."/>
            <person name="Pai G."/>
            <person name="Utterback T."/>
            <person name="Rogers Y.-H."/>
            <person name="Kravitz S."/>
            <person name="Fraser C.M."/>
        </authorList>
    </citation>
    <scope>NUCLEOTIDE SEQUENCE</scope>
    <source>
        <strain evidence="1">Liverpool</strain>
    </source>
</reference>
<dbReference type="Proteomes" id="UP000682892">
    <property type="component" value="Chromosome 1"/>
</dbReference>
<dbReference type="PaxDb" id="7159-AAEL008033-PA"/>
<name>Q16ZY2_AEDAE</name>
<gene>
    <name evidence="1" type="ORF">AaeL_AAEL008033</name>
</gene>
<sequence length="72" mass="7841">QRNEPVAKRAFSRGVADSETVLWTIGLCAAACILRRLKMSSIAVSNVPTTMAPSNDLSAEMEEEFSLSVVRK</sequence>
<reference evidence="1" key="2">
    <citation type="journal article" date="2007" name="Science">
        <title>Genome sequence of Aedes aegypti, a major arbovirus vector.</title>
        <authorList>
            <person name="Nene V."/>
            <person name="Wortman J.R."/>
            <person name="Lawson D."/>
            <person name="Haas B."/>
            <person name="Kodira C."/>
            <person name="Tu Z.J."/>
            <person name="Loftus B."/>
            <person name="Xi Z."/>
            <person name="Megy K."/>
            <person name="Grabherr M."/>
            <person name="Ren Q."/>
            <person name="Zdobnov E.M."/>
            <person name="Lobo N.F."/>
            <person name="Campbell K.S."/>
            <person name="Brown S.E."/>
            <person name="Bonaldo M.F."/>
            <person name="Zhu J."/>
            <person name="Sinkins S.P."/>
            <person name="Hogenkamp D.G."/>
            <person name="Amedeo P."/>
            <person name="Arensburger P."/>
            <person name="Atkinson P.W."/>
            <person name="Bidwell S."/>
            <person name="Biedler J."/>
            <person name="Birney E."/>
            <person name="Bruggner R.V."/>
            <person name="Costas J."/>
            <person name="Coy M.R."/>
            <person name="Crabtree J."/>
            <person name="Crawford M."/>
            <person name="Debruyn B."/>
            <person name="Decaprio D."/>
            <person name="Eiglmeier K."/>
            <person name="Eisenstadt E."/>
            <person name="El-Dorry H."/>
            <person name="Gelbart W.M."/>
            <person name="Gomes S.L."/>
            <person name="Hammond M."/>
            <person name="Hannick L.I."/>
            <person name="Hogan J.R."/>
            <person name="Holmes M.H."/>
            <person name="Jaffe D."/>
            <person name="Johnston J.S."/>
            <person name="Kennedy R.C."/>
            <person name="Koo H."/>
            <person name="Kravitz S."/>
            <person name="Kriventseva E.V."/>
            <person name="Kulp D."/>
            <person name="Labutti K."/>
            <person name="Lee E."/>
            <person name="Li S."/>
            <person name="Lovin D.D."/>
            <person name="Mao C."/>
            <person name="Mauceli E."/>
            <person name="Menck C.F."/>
            <person name="Miller J.R."/>
            <person name="Montgomery P."/>
            <person name="Mori A."/>
            <person name="Nascimento A.L."/>
            <person name="Naveira H.F."/>
            <person name="Nusbaum C."/>
            <person name="O'leary S."/>
            <person name="Orvis J."/>
            <person name="Pertea M."/>
            <person name="Quesneville H."/>
            <person name="Reidenbach K.R."/>
            <person name="Rogers Y.H."/>
            <person name="Roth C.W."/>
            <person name="Schneider J.R."/>
            <person name="Schatz M."/>
            <person name="Shumway M."/>
            <person name="Stanke M."/>
            <person name="Stinson E.O."/>
            <person name="Tubio J.M."/>
            <person name="Vanzee J.P."/>
            <person name="Verjovski-Almeida S."/>
            <person name="Werner D."/>
            <person name="White O."/>
            <person name="Wyder S."/>
            <person name="Zeng Q."/>
            <person name="Zhao Q."/>
            <person name="Zhao Y."/>
            <person name="Hill C.A."/>
            <person name="Raikhel A.S."/>
            <person name="Soares M.B."/>
            <person name="Knudson D.L."/>
            <person name="Lee N.H."/>
            <person name="Galagan J."/>
            <person name="Salzberg S.L."/>
            <person name="Paulsen I.T."/>
            <person name="Dimopoulos G."/>
            <person name="Collins F.H."/>
            <person name="Birren B."/>
            <person name="Fraser-Liggett C.M."/>
            <person name="Severson D.W."/>
        </authorList>
    </citation>
    <scope>NUCLEOTIDE SEQUENCE [LARGE SCALE GENOMIC DNA]</scope>
    <source>
        <strain evidence="1">Liverpool</strain>
    </source>
</reference>